<dbReference type="CDD" id="cd12087">
    <property type="entry name" value="TM_EGFR-like"/>
    <property type="match status" value="1"/>
</dbReference>
<dbReference type="CDD" id="cd00037">
    <property type="entry name" value="CLECT"/>
    <property type="match status" value="1"/>
</dbReference>
<feature type="transmembrane region" description="Helical" evidence="2">
    <location>
        <begin position="267"/>
        <end position="289"/>
    </location>
</feature>
<gene>
    <name evidence="6" type="primary">LOC111121138</name>
</gene>
<organism evidence="5 6">
    <name type="scientific">Crassostrea virginica</name>
    <name type="common">Eastern oyster</name>
    <dbReference type="NCBI Taxonomy" id="6565"/>
    <lineage>
        <taxon>Eukaryota</taxon>
        <taxon>Metazoa</taxon>
        <taxon>Spiralia</taxon>
        <taxon>Lophotrochozoa</taxon>
        <taxon>Mollusca</taxon>
        <taxon>Bivalvia</taxon>
        <taxon>Autobranchia</taxon>
        <taxon>Pteriomorphia</taxon>
        <taxon>Ostreida</taxon>
        <taxon>Ostreoidea</taxon>
        <taxon>Ostreidae</taxon>
        <taxon>Crassostrea</taxon>
    </lineage>
</organism>
<feature type="compositionally biased region" description="Low complexity" evidence="1">
    <location>
        <begin position="173"/>
        <end position="211"/>
    </location>
</feature>
<keyword evidence="2" id="KW-1133">Transmembrane helix</keyword>
<dbReference type="AlphaFoldDB" id="A0A8B8CQC9"/>
<dbReference type="InterPro" id="IPR016187">
    <property type="entry name" value="CTDL_fold"/>
</dbReference>
<name>A0A8B8CQC9_CRAVI</name>
<feature type="compositionally biased region" description="Polar residues" evidence="1">
    <location>
        <begin position="465"/>
        <end position="483"/>
    </location>
</feature>
<keyword evidence="3" id="KW-0732">Signal</keyword>
<dbReference type="OrthoDB" id="418245at2759"/>
<feature type="compositionally biased region" description="Basic and acidic residues" evidence="1">
    <location>
        <begin position="510"/>
        <end position="521"/>
    </location>
</feature>
<feature type="signal peptide" evidence="3">
    <location>
        <begin position="1"/>
        <end position="21"/>
    </location>
</feature>
<reference evidence="6" key="1">
    <citation type="submission" date="2025-08" db="UniProtKB">
        <authorList>
            <consortium name="RefSeq"/>
        </authorList>
    </citation>
    <scope>IDENTIFICATION</scope>
    <source>
        <tissue evidence="6">Whole sample</tissue>
    </source>
</reference>
<dbReference type="SMART" id="SM00034">
    <property type="entry name" value="CLECT"/>
    <property type="match status" value="1"/>
</dbReference>
<feature type="domain" description="C-type lectin" evidence="4">
    <location>
        <begin position="41"/>
        <end position="163"/>
    </location>
</feature>
<protein>
    <submittedName>
        <fullName evidence="6">Myosin-G heavy chain-like isoform X1</fullName>
    </submittedName>
</protein>
<dbReference type="InterPro" id="IPR050111">
    <property type="entry name" value="C-type_lectin/snaclec_domain"/>
</dbReference>
<accession>A0A8B8CQC9</accession>
<dbReference type="RefSeq" id="XP_022317985.1">
    <property type="nucleotide sequence ID" value="XM_022462277.1"/>
</dbReference>
<dbReference type="PANTHER" id="PTHR22803">
    <property type="entry name" value="MANNOSE, PHOSPHOLIPASE, LECTIN RECEPTOR RELATED"/>
    <property type="match status" value="1"/>
</dbReference>
<dbReference type="Pfam" id="PF00059">
    <property type="entry name" value="Lectin_C"/>
    <property type="match status" value="1"/>
</dbReference>
<evidence type="ECO:0000256" key="1">
    <source>
        <dbReference type="SAM" id="MobiDB-lite"/>
    </source>
</evidence>
<keyword evidence="2" id="KW-0472">Membrane</keyword>
<proteinExistence type="predicted"/>
<feature type="region of interest" description="Disordered" evidence="1">
    <location>
        <begin position="422"/>
        <end position="521"/>
    </location>
</feature>
<dbReference type="InterPro" id="IPR001304">
    <property type="entry name" value="C-type_lectin-like"/>
</dbReference>
<dbReference type="PROSITE" id="PS50041">
    <property type="entry name" value="C_TYPE_LECTIN_2"/>
    <property type="match status" value="1"/>
</dbReference>
<dbReference type="InterPro" id="IPR016186">
    <property type="entry name" value="C-type_lectin-like/link_sf"/>
</dbReference>
<evidence type="ECO:0000313" key="5">
    <source>
        <dbReference type="Proteomes" id="UP000694844"/>
    </source>
</evidence>
<sequence length="521" mass="58285">MDRCLWHSCIILLVFCNVALAGSLDRCPSSFNRLGEYKTADGETCYAFVNTEKTWVDARQHCWGWGGELIMIKDQAKMNFVIHTLNSVLRWRNNGVWIGAHDRKGRGWEWTNGERLSWGYWAPGQPSKTGGFISIEDCALMRRGDGWRWHDYHCDSSLFYTYKFICQFRKQPPTTTTSTTTTTTTTTTTPIPSTTTTTSTRLSTSSISPTTWTNSPTTHKTIEPDLMNIKFEKHGINTDKLKQVEGSVSSVVGGDSGTDNSSNDTGILAAIIVGGAILILIIAVGTLLLRRRRQKKYEEPSVHFQNLAYSRVSQGGQDGNGASNVYMDTNEMNRLYEEVNKQVNHGVNCFSGTVLDIPLPRESEDNQGEICCGGEREESDLKKLNNTTHVAIPSDTKNPPEVVENHYVDMSTGTNKAKETNRLKEASRVVDPAKPSNLGVDREPMPLPVYANSTENLSQERREPSSTLSTQSMESTYMNSQEGFQVDEEGYMSPRSTLYHNSESDTEIMGAEKDPLYDEIR</sequence>
<feature type="chain" id="PRO_5033995501" evidence="3">
    <location>
        <begin position="22"/>
        <end position="521"/>
    </location>
</feature>
<evidence type="ECO:0000256" key="3">
    <source>
        <dbReference type="SAM" id="SignalP"/>
    </source>
</evidence>
<keyword evidence="5" id="KW-1185">Reference proteome</keyword>
<keyword evidence="2" id="KW-0812">Transmembrane</keyword>
<feature type="region of interest" description="Disordered" evidence="1">
    <location>
        <begin position="173"/>
        <end position="219"/>
    </location>
</feature>
<evidence type="ECO:0000259" key="4">
    <source>
        <dbReference type="PROSITE" id="PS50041"/>
    </source>
</evidence>
<dbReference type="GeneID" id="111121138"/>
<dbReference type="SUPFAM" id="SSF56436">
    <property type="entry name" value="C-type lectin-like"/>
    <property type="match status" value="1"/>
</dbReference>
<dbReference type="Proteomes" id="UP000694844">
    <property type="component" value="Chromosome 2"/>
</dbReference>
<dbReference type="Gene3D" id="3.10.100.10">
    <property type="entry name" value="Mannose-Binding Protein A, subunit A"/>
    <property type="match status" value="1"/>
</dbReference>
<dbReference type="KEGG" id="cvn:111121138"/>
<evidence type="ECO:0000313" key="6">
    <source>
        <dbReference type="RefSeq" id="XP_022317985.1"/>
    </source>
</evidence>
<evidence type="ECO:0000256" key="2">
    <source>
        <dbReference type="SAM" id="Phobius"/>
    </source>
</evidence>